<protein>
    <submittedName>
        <fullName evidence="7">Parathyroid hormone-related protein-like</fullName>
    </submittedName>
</protein>
<dbReference type="AlphaFoldDB" id="A0A3Q2XYG4"/>
<reference evidence="7" key="1">
    <citation type="submission" date="2025-08" db="UniProtKB">
        <authorList>
            <consortium name="Ensembl"/>
        </authorList>
    </citation>
    <scope>IDENTIFICATION</scope>
</reference>
<dbReference type="InterPro" id="IPR001415">
    <property type="entry name" value="PTH/PTH-rel"/>
</dbReference>
<dbReference type="GeneTree" id="ENSGT00970000193560"/>
<keyword evidence="8" id="KW-1185">Reference proteome</keyword>
<accession>A0A3Q2XYG4</accession>
<organism evidence="7 8">
    <name type="scientific">Hippocampus comes</name>
    <name type="common">Tiger tail seahorse</name>
    <dbReference type="NCBI Taxonomy" id="109280"/>
    <lineage>
        <taxon>Eukaryota</taxon>
        <taxon>Metazoa</taxon>
        <taxon>Chordata</taxon>
        <taxon>Craniata</taxon>
        <taxon>Vertebrata</taxon>
        <taxon>Euteleostomi</taxon>
        <taxon>Actinopterygii</taxon>
        <taxon>Neopterygii</taxon>
        <taxon>Teleostei</taxon>
        <taxon>Neoteleostei</taxon>
        <taxon>Acanthomorphata</taxon>
        <taxon>Syngnathiaria</taxon>
        <taxon>Syngnathiformes</taxon>
        <taxon>Syngnathoidei</taxon>
        <taxon>Syngnathidae</taxon>
        <taxon>Hippocampus</taxon>
    </lineage>
</organism>
<proteinExistence type="inferred from homology"/>
<evidence type="ECO:0000256" key="1">
    <source>
        <dbReference type="ARBA" id="ARBA00004613"/>
    </source>
</evidence>
<evidence type="ECO:0000313" key="7">
    <source>
        <dbReference type="Ensembl" id="ENSHCOP00000010138.1"/>
    </source>
</evidence>
<keyword evidence="5" id="KW-0372">Hormone</keyword>
<comment type="similarity">
    <text evidence="2">Belongs to the parathyroid hormone family.</text>
</comment>
<dbReference type="SMART" id="SM00087">
    <property type="entry name" value="PTH"/>
    <property type="match status" value="1"/>
</dbReference>
<dbReference type="InterPro" id="IPR003626">
    <property type="entry name" value="PTH-rel"/>
</dbReference>
<dbReference type="GO" id="GO:0005576">
    <property type="term" value="C:extracellular region"/>
    <property type="evidence" value="ECO:0007669"/>
    <property type="project" value="UniProtKB-SubCell"/>
</dbReference>
<dbReference type="Ensembl" id="ENSHCOT00000026074.1">
    <property type="protein sequence ID" value="ENSHCOP00000010138.1"/>
    <property type="gene ID" value="ENSHCOG00000012697.1"/>
</dbReference>
<sequence>MRQLAFFMLLVVFPAGFCEQNQSRRAVAEHQLMHDRGRNIQSLKRLIWLSGAMEGLHTAQTRSLAPAREASDAEANPDVVSLVHNFLRNFFNSPYGTRVARREA</sequence>
<evidence type="ECO:0000256" key="3">
    <source>
        <dbReference type="ARBA" id="ARBA00022525"/>
    </source>
</evidence>
<evidence type="ECO:0000256" key="4">
    <source>
        <dbReference type="ARBA" id="ARBA00022685"/>
    </source>
</evidence>
<dbReference type="PANTHER" id="PTHR17223:SF0">
    <property type="entry name" value="PARATHYROID HORMONE-RELATED PROTEIN"/>
    <property type="match status" value="1"/>
</dbReference>
<comment type="subcellular location">
    <subcellularLocation>
        <location evidence="1">Secreted</location>
    </subcellularLocation>
</comment>
<evidence type="ECO:0000256" key="6">
    <source>
        <dbReference type="SAM" id="SignalP"/>
    </source>
</evidence>
<reference evidence="7" key="2">
    <citation type="submission" date="2025-09" db="UniProtKB">
        <authorList>
            <consortium name="Ensembl"/>
        </authorList>
    </citation>
    <scope>IDENTIFICATION</scope>
</reference>
<evidence type="ECO:0000313" key="8">
    <source>
        <dbReference type="Proteomes" id="UP000264820"/>
    </source>
</evidence>
<evidence type="ECO:0000256" key="2">
    <source>
        <dbReference type="ARBA" id="ARBA00006307"/>
    </source>
</evidence>
<evidence type="ECO:0000256" key="5">
    <source>
        <dbReference type="ARBA" id="ARBA00022702"/>
    </source>
</evidence>
<dbReference type="Pfam" id="PF01279">
    <property type="entry name" value="Parathyroid"/>
    <property type="match status" value="1"/>
</dbReference>
<feature type="chain" id="PRO_5018572632" evidence="6">
    <location>
        <begin position="19"/>
        <end position="104"/>
    </location>
</feature>
<feature type="signal peptide" evidence="6">
    <location>
        <begin position="1"/>
        <end position="18"/>
    </location>
</feature>
<keyword evidence="3" id="KW-0964">Secreted</keyword>
<keyword evidence="6" id="KW-0732">Signal</keyword>
<keyword evidence="4" id="KW-0165">Cleavage on pair of basic residues</keyword>
<dbReference type="GO" id="GO:0030282">
    <property type="term" value="P:bone mineralization"/>
    <property type="evidence" value="ECO:0007669"/>
    <property type="project" value="InterPro"/>
</dbReference>
<dbReference type="Proteomes" id="UP000264820">
    <property type="component" value="Unplaced"/>
</dbReference>
<dbReference type="GO" id="GO:0005179">
    <property type="term" value="F:hormone activity"/>
    <property type="evidence" value="ECO:0007669"/>
    <property type="project" value="UniProtKB-KW"/>
</dbReference>
<name>A0A3Q2XYG4_HIPCM</name>
<dbReference type="PANTHER" id="PTHR17223">
    <property type="entry name" value="PARATHYROID HORMONE-RELATED"/>
    <property type="match status" value="1"/>
</dbReference>